<sequence length="144" mass="16379">MHFGENLSEDLLDENASASSINVSDGLHKNMEHNPFSRKIRTKQLSALPFNKLKCLSVNEDFENFNFSHKSVMEEGEKESPSKSYEPKGCRRLSKLQTEIKSLLQQSIRLKSTPMPTPSRNYILKEPSISEEAVVTMKDIFSAE</sequence>
<dbReference type="AlphaFoldDB" id="A0AAD1Y4P8"/>
<keyword evidence="3" id="KW-1185">Reference proteome</keyword>
<name>A0AAD1Y4P8_EUPCR</name>
<reference evidence="2" key="1">
    <citation type="submission" date="2023-07" db="EMBL/GenBank/DDBJ databases">
        <authorList>
            <consortium name="AG Swart"/>
            <person name="Singh M."/>
            <person name="Singh A."/>
            <person name="Seah K."/>
            <person name="Emmerich C."/>
        </authorList>
    </citation>
    <scope>NUCLEOTIDE SEQUENCE</scope>
    <source>
        <strain evidence="2">DP1</strain>
    </source>
</reference>
<feature type="compositionally biased region" description="Basic and acidic residues" evidence="1">
    <location>
        <begin position="71"/>
        <end position="89"/>
    </location>
</feature>
<dbReference type="Proteomes" id="UP001295684">
    <property type="component" value="Unassembled WGS sequence"/>
</dbReference>
<comment type="caution">
    <text evidence="2">The sequence shown here is derived from an EMBL/GenBank/DDBJ whole genome shotgun (WGS) entry which is preliminary data.</text>
</comment>
<organism evidence="2 3">
    <name type="scientific">Euplotes crassus</name>
    <dbReference type="NCBI Taxonomy" id="5936"/>
    <lineage>
        <taxon>Eukaryota</taxon>
        <taxon>Sar</taxon>
        <taxon>Alveolata</taxon>
        <taxon>Ciliophora</taxon>
        <taxon>Intramacronucleata</taxon>
        <taxon>Spirotrichea</taxon>
        <taxon>Hypotrichia</taxon>
        <taxon>Euplotida</taxon>
        <taxon>Euplotidae</taxon>
        <taxon>Moneuplotes</taxon>
    </lineage>
</organism>
<proteinExistence type="predicted"/>
<evidence type="ECO:0000313" key="2">
    <source>
        <dbReference type="EMBL" id="CAI2385391.1"/>
    </source>
</evidence>
<feature type="region of interest" description="Disordered" evidence="1">
    <location>
        <begin position="71"/>
        <end position="90"/>
    </location>
</feature>
<evidence type="ECO:0000256" key="1">
    <source>
        <dbReference type="SAM" id="MobiDB-lite"/>
    </source>
</evidence>
<dbReference type="EMBL" id="CAMPGE010027792">
    <property type="protein sequence ID" value="CAI2385391.1"/>
    <property type="molecule type" value="Genomic_DNA"/>
</dbReference>
<accession>A0AAD1Y4P8</accession>
<protein>
    <submittedName>
        <fullName evidence="2">Uncharacterized protein</fullName>
    </submittedName>
</protein>
<evidence type="ECO:0000313" key="3">
    <source>
        <dbReference type="Proteomes" id="UP001295684"/>
    </source>
</evidence>
<gene>
    <name evidence="2" type="ORF">ECRASSUSDP1_LOCUS26951</name>
</gene>